<dbReference type="GO" id="GO:0051301">
    <property type="term" value="P:cell division"/>
    <property type="evidence" value="ECO:0007669"/>
    <property type="project" value="UniProtKB-KW"/>
</dbReference>
<dbReference type="NCBIfam" id="TIGR00281">
    <property type="entry name" value="SMC-Scp complex subunit ScpB"/>
    <property type="match status" value="1"/>
</dbReference>
<dbReference type="Pfam" id="PF04079">
    <property type="entry name" value="SMC_ScpB"/>
    <property type="match status" value="1"/>
</dbReference>
<sequence length="219" mass="25036">MVSTQPLSIQRLMNLFDEDKALHPDRDSIKTAINDLQKDFEGHGVSLVEVASGFRFQANSEYAEWVNHLFDERPPRYSRALLETLSIIAYRQPITRGEIEDIRGVSVSWTITKTLQEREWIKVVGHRDVPGRPELLATTKSFLDYFNLKKLSDLPELEDIKDFDSINPDLFEALEKEMNADSKKTDNNLASTISSDNIMETEDVDDEITESAKVIPFSN</sequence>
<dbReference type="PIRSF" id="PIRSF019345">
    <property type="entry name" value="ScpB"/>
    <property type="match status" value="1"/>
</dbReference>
<keyword evidence="3" id="KW-0159">Chromosome partition</keyword>
<evidence type="ECO:0000313" key="5">
    <source>
        <dbReference type="EMBL" id="SVA54759.1"/>
    </source>
</evidence>
<dbReference type="Gene3D" id="1.10.10.10">
    <property type="entry name" value="Winged helix-like DNA-binding domain superfamily/Winged helix DNA-binding domain"/>
    <property type="match status" value="2"/>
</dbReference>
<keyword evidence="4" id="KW-0131">Cell cycle</keyword>
<accession>A0A381WQH1</accession>
<dbReference type="SUPFAM" id="SSF46785">
    <property type="entry name" value="Winged helix' DNA-binding domain"/>
    <property type="match status" value="2"/>
</dbReference>
<dbReference type="InterPro" id="IPR005234">
    <property type="entry name" value="ScpB_csome_segregation"/>
</dbReference>
<protein>
    <recommendedName>
        <fullName evidence="6">Segregation and condensation protein B</fullName>
    </recommendedName>
</protein>
<dbReference type="GO" id="GO:0051304">
    <property type="term" value="P:chromosome separation"/>
    <property type="evidence" value="ECO:0007669"/>
    <property type="project" value="InterPro"/>
</dbReference>
<gene>
    <name evidence="5" type="ORF">METZ01_LOCUS107613</name>
</gene>
<organism evidence="5">
    <name type="scientific">marine metagenome</name>
    <dbReference type="NCBI Taxonomy" id="408172"/>
    <lineage>
        <taxon>unclassified sequences</taxon>
        <taxon>metagenomes</taxon>
        <taxon>ecological metagenomes</taxon>
    </lineage>
</organism>
<proteinExistence type="predicted"/>
<keyword evidence="1" id="KW-0963">Cytoplasm</keyword>
<evidence type="ECO:0000256" key="1">
    <source>
        <dbReference type="ARBA" id="ARBA00022490"/>
    </source>
</evidence>
<dbReference type="AlphaFoldDB" id="A0A381WQH1"/>
<reference evidence="5" key="1">
    <citation type="submission" date="2018-05" db="EMBL/GenBank/DDBJ databases">
        <authorList>
            <person name="Lanie J.A."/>
            <person name="Ng W.-L."/>
            <person name="Kazmierczak K.M."/>
            <person name="Andrzejewski T.M."/>
            <person name="Davidsen T.M."/>
            <person name="Wayne K.J."/>
            <person name="Tettelin H."/>
            <person name="Glass J.I."/>
            <person name="Rusch D."/>
            <person name="Podicherti R."/>
            <person name="Tsui H.-C.T."/>
            <person name="Winkler M.E."/>
        </authorList>
    </citation>
    <scope>NUCLEOTIDE SEQUENCE</scope>
</reference>
<evidence type="ECO:0000256" key="3">
    <source>
        <dbReference type="ARBA" id="ARBA00022829"/>
    </source>
</evidence>
<dbReference type="InterPro" id="IPR036390">
    <property type="entry name" value="WH_DNA-bd_sf"/>
</dbReference>
<keyword evidence="2" id="KW-0132">Cell division</keyword>
<dbReference type="PANTHER" id="PTHR34298:SF2">
    <property type="entry name" value="SEGREGATION AND CONDENSATION PROTEIN B"/>
    <property type="match status" value="1"/>
</dbReference>
<evidence type="ECO:0008006" key="6">
    <source>
        <dbReference type="Google" id="ProtNLM"/>
    </source>
</evidence>
<dbReference type="EMBL" id="UINC01012551">
    <property type="protein sequence ID" value="SVA54759.1"/>
    <property type="molecule type" value="Genomic_DNA"/>
</dbReference>
<dbReference type="InterPro" id="IPR036388">
    <property type="entry name" value="WH-like_DNA-bd_sf"/>
</dbReference>
<evidence type="ECO:0000256" key="2">
    <source>
        <dbReference type="ARBA" id="ARBA00022618"/>
    </source>
</evidence>
<dbReference type="PANTHER" id="PTHR34298">
    <property type="entry name" value="SEGREGATION AND CONDENSATION PROTEIN B"/>
    <property type="match status" value="1"/>
</dbReference>
<evidence type="ECO:0000256" key="4">
    <source>
        <dbReference type="ARBA" id="ARBA00023306"/>
    </source>
</evidence>
<name>A0A381WQH1_9ZZZZ</name>